<evidence type="ECO:0000259" key="1">
    <source>
        <dbReference type="Pfam" id="PF12654"/>
    </source>
</evidence>
<protein>
    <submittedName>
        <fullName evidence="2">DUF3786 domain-containing protein</fullName>
    </submittedName>
</protein>
<reference evidence="2" key="1">
    <citation type="journal article" date="2022" name="Cell">
        <title>Design, construction, and in vivo augmentation of a complex gut microbiome.</title>
        <authorList>
            <person name="Cheng A.G."/>
            <person name="Ho P.Y."/>
            <person name="Aranda-Diaz A."/>
            <person name="Jain S."/>
            <person name="Yu F.B."/>
            <person name="Meng X."/>
            <person name="Wang M."/>
            <person name="Iakiviak M."/>
            <person name="Nagashima K."/>
            <person name="Zhao A."/>
            <person name="Murugkar P."/>
            <person name="Patil A."/>
            <person name="Atabakhsh K."/>
            <person name="Weakley A."/>
            <person name="Yan J."/>
            <person name="Brumbaugh A.R."/>
            <person name="Higginbottom S."/>
            <person name="Dimas A."/>
            <person name="Shiver A.L."/>
            <person name="Deutschbauer A."/>
            <person name="Neff N."/>
            <person name="Sonnenburg J.L."/>
            <person name="Huang K.C."/>
            <person name="Fischbach M.A."/>
        </authorList>
    </citation>
    <scope>NUCLEOTIDE SEQUENCE</scope>
    <source>
        <strain evidence="2">DSM 19829</strain>
    </source>
</reference>
<organism evidence="2 3">
    <name type="scientific">Ruminococcus gauvreauii</name>
    <dbReference type="NCBI Taxonomy" id="438033"/>
    <lineage>
        <taxon>Bacteria</taxon>
        <taxon>Bacillati</taxon>
        <taxon>Bacillota</taxon>
        <taxon>Clostridia</taxon>
        <taxon>Eubacteriales</taxon>
        <taxon>Oscillospiraceae</taxon>
        <taxon>Ruminococcus</taxon>
    </lineage>
</organism>
<dbReference type="RefSeq" id="WP_028529185.1">
    <property type="nucleotide sequence ID" value="NZ_CABLBR010000020.1"/>
</dbReference>
<keyword evidence="3" id="KW-1185">Reference proteome</keyword>
<evidence type="ECO:0000313" key="3">
    <source>
        <dbReference type="Proteomes" id="UP001060164"/>
    </source>
</evidence>
<dbReference type="EMBL" id="CP102290">
    <property type="protein sequence ID" value="UWP59976.1"/>
    <property type="molecule type" value="Genomic_DNA"/>
</dbReference>
<gene>
    <name evidence="2" type="ORF">NQ502_02640</name>
</gene>
<dbReference type="Proteomes" id="UP001060164">
    <property type="component" value="Chromosome"/>
</dbReference>
<proteinExistence type="predicted"/>
<name>A0ABY5VJ17_9FIRM</name>
<feature type="domain" description="DUF3786" evidence="1">
    <location>
        <begin position="23"/>
        <end position="198"/>
    </location>
</feature>
<sequence length="210" mass="24446">MAASNYEIMRDQMRGEFTKYDQAKIIRKFSLENDEDYIYIDFVLRHYRVNRKNGVVEWSENHFETSVEADYNESMTIYDVLCYSKDDCSLSGNYCPVNMLKGTVKSAAPGGNMFQKSADEFNGKLKELRAACSILGEEIDMKGDLAAKLYTFPFLPVIIQYWEADDEFPANLKFMFDENIIEYMHYETIFFMMGHVVSRIKEIMDGIAFV</sequence>
<dbReference type="Pfam" id="PF12654">
    <property type="entry name" value="DUF3786"/>
    <property type="match status" value="1"/>
</dbReference>
<evidence type="ECO:0000313" key="2">
    <source>
        <dbReference type="EMBL" id="UWP59976.1"/>
    </source>
</evidence>
<accession>A0ABY5VJ17</accession>
<dbReference type="InterPro" id="IPR024264">
    <property type="entry name" value="DUF3786"/>
</dbReference>